<dbReference type="EMBL" id="JAYMYQ010000011">
    <property type="protein sequence ID" value="KAK7304890.1"/>
    <property type="molecule type" value="Genomic_DNA"/>
</dbReference>
<protein>
    <submittedName>
        <fullName evidence="2">Uncharacterized protein</fullName>
    </submittedName>
</protein>
<dbReference type="PANTHER" id="PTHR36015">
    <property type="entry name" value="HOLLIDAY JUNCTION RESOLVASE MOC1, CHLOROPLASTIC-RELATED"/>
    <property type="match status" value="1"/>
</dbReference>
<dbReference type="GO" id="GO:0008821">
    <property type="term" value="F:crossover junction DNA endonuclease activity"/>
    <property type="evidence" value="ECO:0007669"/>
    <property type="project" value="InterPro"/>
</dbReference>
<accession>A0AAN9JSW4</accession>
<keyword evidence="1" id="KW-0812">Transmembrane</keyword>
<dbReference type="CDD" id="cd22992">
    <property type="entry name" value="MOC1"/>
    <property type="match status" value="1"/>
</dbReference>
<reference evidence="2 3" key="1">
    <citation type="submission" date="2024-01" db="EMBL/GenBank/DDBJ databases">
        <title>The genomes of 5 underutilized Papilionoideae crops provide insights into root nodulation and disease resistanc.</title>
        <authorList>
            <person name="Jiang F."/>
        </authorList>
    </citation>
    <scope>NUCLEOTIDE SEQUENCE [LARGE SCALE GENOMIC DNA]</scope>
    <source>
        <strain evidence="2">LVBAO_FW01</strain>
        <tissue evidence="2">Leaves</tissue>
    </source>
</reference>
<evidence type="ECO:0000313" key="2">
    <source>
        <dbReference type="EMBL" id="KAK7304890.1"/>
    </source>
</evidence>
<evidence type="ECO:0000256" key="1">
    <source>
        <dbReference type="SAM" id="Phobius"/>
    </source>
</evidence>
<organism evidence="2 3">
    <name type="scientific">Canavalia gladiata</name>
    <name type="common">Sword bean</name>
    <name type="synonym">Dolichos gladiatus</name>
    <dbReference type="NCBI Taxonomy" id="3824"/>
    <lineage>
        <taxon>Eukaryota</taxon>
        <taxon>Viridiplantae</taxon>
        <taxon>Streptophyta</taxon>
        <taxon>Embryophyta</taxon>
        <taxon>Tracheophyta</taxon>
        <taxon>Spermatophyta</taxon>
        <taxon>Magnoliopsida</taxon>
        <taxon>eudicotyledons</taxon>
        <taxon>Gunneridae</taxon>
        <taxon>Pentapetalae</taxon>
        <taxon>rosids</taxon>
        <taxon>fabids</taxon>
        <taxon>Fabales</taxon>
        <taxon>Fabaceae</taxon>
        <taxon>Papilionoideae</taxon>
        <taxon>50 kb inversion clade</taxon>
        <taxon>NPAAA clade</taxon>
        <taxon>indigoferoid/millettioid clade</taxon>
        <taxon>Phaseoleae</taxon>
        <taxon>Canavalia</taxon>
    </lineage>
</organism>
<keyword evidence="1" id="KW-0472">Membrane</keyword>
<name>A0AAN9JSW4_CANGL</name>
<dbReference type="PANTHER" id="PTHR36015:SF6">
    <property type="entry name" value="HOLLIDAY JUNCTION RESOLVASE MOC1, CHLOROPLASTIC-RELATED"/>
    <property type="match status" value="1"/>
</dbReference>
<comment type="caution">
    <text evidence="2">The sequence shown here is derived from an EMBL/GenBank/DDBJ whole genome shotgun (WGS) entry which is preliminary data.</text>
</comment>
<dbReference type="InterPro" id="IPR045290">
    <property type="entry name" value="MOC1-like"/>
</dbReference>
<dbReference type="Proteomes" id="UP001367508">
    <property type="component" value="Unassembled WGS sequence"/>
</dbReference>
<evidence type="ECO:0000313" key="3">
    <source>
        <dbReference type="Proteomes" id="UP001367508"/>
    </source>
</evidence>
<gene>
    <name evidence="2" type="ORF">VNO77_42783</name>
</gene>
<sequence length="299" mass="33191">MESLQFPPQTQFHQTQQLHHFMNKLSPKLKSTISLASSIDIRPFCSSPSSSSLTLTQAQAQAQAQNLSPPQIIVPERRRRVKVSDAQLRENWLASLSYPFPETTDLLHDPTRINDGSKWVLGIDPDVSGAVALLKTHGSACSAQVFDSPHVKILVGKSKRTRRRLDAKSVVQLVRSFDAPIGTTAYIEQSIPYPQDGKQGWWSGGFGYGLWIGILVASGYSVIPVPSFTWKAKYELSGSRTAKDDSRRLASTLFPSLTSMFSRKKDHGRAEALLIAAYGQDQNNRLEPSSETIFNKFET</sequence>
<keyword evidence="1" id="KW-1133">Transmembrane helix</keyword>
<dbReference type="AlphaFoldDB" id="A0AAN9JSW4"/>
<keyword evidence="3" id="KW-1185">Reference proteome</keyword>
<feature type="transmembrane region" description="Helical" evidence="1">
    <location>
        <begin position="201"/>
        <end position="223"/>
    </location>
</feature>
<proteinExistence type="predicted"/>